<accession>A0A432D056</accession>
<dbReference type="Proteomes" id="UP000268973">
    <property type="component" value="Unassembled WGS sequence"/>
</dbReference>
<gene>
    <name evidence="2" type="ORF">EJ063_00415</name>
</gene>
<keyword evidence="1" id="KW-1133">Transmembrane helix</keyword>
<evidence type="ECO:0000313" key="3">
    <source>
        <dbReference type="Proteomes" id="UP000268973"/>
    </source>
</evidence>
<evidence type="ECO:0000313" key="2">
    <source>
        <dbReference type="EMBL" id="RTZ17279.1"/>
    </source>
</evidence>
<dbReference type="EMBL" id="RXZH01000001">
    <property type="protein sequence ID" value="RTZ17279.1"/>
    <property type="molecule type" value="Genomic_DNA"/>
</dbReference>
<feature type="transmembrane region" description="Helical" evidence="1">
    <location>
        <begin position="15"/>
        <end position="36"/>
    </location>
</feature>
<comment type="caution">
    <text evidence="2">The sequence shown here is derived from an EMBL/GenBank/DDBJ whole genome shotgun (WGS) entry which is preliminary data.</text>
</comment>
<proteinExistence type="predicted"/>
<evidence type="ECO:0000256" key="1">
    <source>
        <dbReference type="SAM" id="Phobius"/>
    </source>
</evidence>
<keyword evidence="1" id="KW-0812">Transmembrane</keyword>
<keyword evidence="1" id="KW-0472">Membrane</keyword>
<dbReference type="OrthoDB" id="7067621at2"/>
<organism evidence="2 3">
    <name type="scientific">Vibrio aquaticus</name>
    <dbReference type="NCBI Taxonomy" id="2496559"/>
    <lineage>
        <taxon>Bacteria</taxon>
        <taxon>Pseudomonadati</taxon>
        <taxon>Pseudomonadota</taxon>
        <taxon>Gammaproteobacteria</taxon>
        <taxon>Vibrionales</taxon>
        <taxon>Vibrionaceae</taxon>
        <taxon>Vibrio</taxon>
    </lineage>
</organism>
<keyword evidence="3" id="KW-1185">Reference proteome</keyword>
<sequence>MNLWGLLPSALVSEFGLTFLPCLAIIGYLMVIGLYVKRKYIRNKVILFLAITLIANTIIFVTLGPGMSGVLVPSLLIAIPALPIYWLLHLWRQNSTKEATAYVLVFVAGLMHCLAWWVWIIALMRS</sequence>
<name>A0A432D056_9VIBR</name>
<feature type="transmembrane region" description="Helical" evidence="1">
    <location>
        <begin position="100"/>
        <end position="122"/>
    </location>
</feature>
<reference evidence="2 3" key="1">
    <citation type="submission" date="2018-12" db="EMBL/GenBank/DDBJ databases">
        <title>Vibrio sp. isolated from China Sea.</title>
        <authorList>
            <person name="Li Y."/>
        </authorList>
    </citation>
    <scope>NUCLEOTIDE SEQUENCE [LARGE SCALE GENOMIC DNA]</scope>
    <source>
        <strain evidence="2 3">BEI207</strain>
    </source>
</reference>
<dbReference type="AlphaFoldDB" id="A0A432D056"/>
<feature type="transmembrane region" description="Helical" evidence="1">
    <location>
        <begin position="45"/>
        <end position="64"/>
    </location>
</feature>
<feature type="transmembrane region" description="Helical" evidence="1">
    <location>
        <begin position="70"/>
        <end position="88"/>
    </location>
</feature>
<protein>
    <submittedName>
        <fullName evidence="2">Uncharacterized protein</fullName>
    </submittedName>
</protein>
<dbReference type="RefSeq" id="WP_126572035.1">
    <property type="nucleotide sequence ID" value="NZ_RXZH01000001.1"/>
</dbReference>